<dbReference type="EMBL" id="PGOL01000311">
    <property type="protein sequence ID" value="PKI72761.1"/>
    <property type="molecule type" value="Genomic_DNA"/>
</dbReference>
<keyword evidence="2" id="KW-1185">Reference proteome</keyword>
<dbReference type="Proteomes" id="UP000233551">
    <property type="component" value="Unassembled WGS sequence"/>
</dbReference>
<comment type="caution">
    <text evidence="1">The sequence shown here is derived from an EMBL/GenBank/DDBJ whole genome shotgun (WGS) entry which is preliminary data.</text>
</comment>
<reference evidence="1 2" key="1">
    <citation type="submission" date="2017-11" db="EMBL/GenBank/DDBJ databases">
        <title>De-novo sequencing of pomegranate (Punica granatum L.) genome.</title>
        <authorList>
            <person name="Akparov Z."/>
            <person name="Amiraslanov A."/>
            <person name="Hajiyeva S."/>
            <person name="Abbasov M."/>
            <person name="Kaur K."/>
            <person name="Hamwieh A."/>
            <person name="Solovyev V."/>
            <person name="Salamov A."/>
            <person name="Braich B."/>
            <person name="Kosarev P."/>
            <person name="Mahmoud A."/>
            <person name="Hajiyev E."/>
            <person name="Babayeva S."/>
            <person name="Izzatullayeva V."/>
            <person name="Mammadov A."/>
            <person name="Mammadov A."/>
            <person name="Sharifova S."/>
            <person name="Ojaghi J."/>
            <person name="Eynullazada K."/>
            <person name="Bayramov B."/>
            <person name="Abdulazimova A."/>
            <person name="Shahmuradov I."/>
        </authorList>
    </citation>
    <scope>NUCLEOTIDE SEQUENCE [LARGE SCALE GENOMIC DNA]</scope>
    <source>
        <strain evidence="2">cv. AG2017</strain>
        <tissue evidence="1">Leaf</tissue>
    </source>
</reference>
<dbReference type="AlphaFoldDB" id="A0A2I0KWC4"/>
<name>A0A2I0KWC4_PUNGR</name>
<accession>A0A2I0KWC4</accession>
<protein>
    <submittedName>
        <fullName evidence="1">Uncharacterized protein</fullName>
    </submittedName>
</protein>
<evidence type="ECO:0000313" key="2">
    <source>
        <dbReference type="Proteomes" id="UP000233551"/>
    </source>
</evidence>
<proteinExistence type="predicted"/>
<gene>
    <name evidence="1" type="ORF">CRG98_006846</name>
</gene>
<organism evidence="1 2">
    <name type="scientific">Punica granatum</name>
    <name type="common">Pomegranate</name>
    <dbReference type="NCBI Taxonomy" id="22663"/>
    <lineage>
        <taxon>Eukaryota</taxon>
        <taxon>Viridiplantae</taxon>
        <taxon>Streptophyta</taxon>
        <taxon>Embryophyta</taxon>
        <taxon>Tracheophyta</taxon>
        <taxon>Spermatophyta</taxon>
        <taxon>Magnoliopsida</taxon>
        <taxon>eudicotyledons</taxon>
        <taxon>Gunneridae</taxon>
        <taxon>Pentapetalae</taxon>
        <taxon>rosids</taxon>
        <taxon>malvids</taxon>
        <taxon>Myrtales</taxon>
        <taxon>Lythraceae</taxon>
        <taxon>Punica</taxon>
    </lineage>
</organism>
<sequence length="115" mass="12971">MAKIERKRGMVRDIAARKRAPRIDCGLEEKRRVGGEFQIELREPRGPEKNRAAGRVYGGKPRRMQLKTMRSTMLGPGDGLDSLLVATCSLVSDVWERIVQVHEPCKIVMMGLDPI</sequence>
<evidence type="ECO:0000313" key="1">
    <source>
        <dbReference type="EMBL" id="PKI72761.1"/>
    </source>
</evidence>